<dbReference type="KEGG" id="ptrr:90956833"/>
<sequence>MTHFSWTLVIRLVIFGTQVFRHIETDFSPDALKALLVSVPV</sequence>
<dbReference type="RefSeq" id="XP_065962427.1">
    <property type="nucleotide sequence ID" value="XM_066107978.1"/>
</dbReference>
<organism evidence="2 3">
    <name type="scientific">Pyrenophora tritici-repentis</name>
    <dbReference type="NCBI Taxonomy" id="45151"/>
    <lineage>
        <taxon>Eukaryota</taxon>
        <taxon>Fungi</taxon>
        <taxon>Dikarya</taxon>
        <taxon>Ascomycota</taxon>
        <taxon>Pezizomycotina</taxon>
        <taxon>Dothideomycetes</taxon>
        <taxon>Pleosporomycetidae</taxon>
        <taxon>Pleosporales</taxon>
        <taxon>Pleosporineae</taxon>
        <taxon>Pleosporaceae</taxon>
        <taxon>Pyrenophora</taxon>
    </lineage>
</organism>
<protein>
    <submittedName>
        <fullName evidence="2">Uncharacterized protein</fullName>
    </submittedName>
</protein>
<evidence type="ECO:0000313" key="2">
    <source>
        <dbReference type="EMBL" id="KAF7571230.1"/>
    </source>
</evidence>
<proteinExistence type="predicted"/>
<evidence type="ECO:0000313" key="3">
    <source>
        <dbReference type="Proteomes" id="UP000245464"/>
    </source>
</evidence>
<dbReference type="Proteomes" id="UP000245464">
    <property type="component" value="Chromosome 5"/>
</dbReference>
<reference evidence="2" key="1">
    <citation type="journal article" date="2018" name="BMC Genomics">
        <title>Comparative genomics of the wheat fungal pathogen Pyrenophora tritici-repentis reveals chromosomal variations and genome plasticity.</title>
        <authorList>
            <person name="Moolhuijzen P."/>
            <person name="See P.T."/>
            <person name="Hane J.K."/>
            <person name="Shi G."/>
            <person name="Liu Z."/>
            <person name="Oliver R.P."/>
            <person name="Moffat C.S."/>
        </authorList>
    </citation>
    <scope>NUCLEOTIDE SEQUENCE [LARGE SCALE GENOMIC DNA]</scope>
    <source>
        <strain evidence="2">M4</strain>
    </source>
</reference>
<feature type="chain" id="PRO_5032690032" evidence="1">
    <location>
        <begin position="17"/>
        <end position="41"/>
    </location>
</feature>
<feature type="signal peptide" evidence="1">
    <location>
        <begin position="1"/>
        <end position="16"/>
    </location>
</feature>
<keyword evidence="1" id="KW-0732">Signal</keyword>
<dbReference type="GeneID" id="90956833"/>
<accession>A0A834RWZ0</accession>
<evidence type="ECO:0000256" key="1">
    <source>
        <dbReference type="SAM" id="SignalP"/>
    </source>
</evidence>
<dbReference type="AlphaFoldDB" id="A0A834RWZ0"/>
<gene>
    <name evidence="2" type="ORF">PtrM4_112320</name>
</gene>
<comment type="caution">
    <text evidence="2">The sequence shown here is derived from an EMBL/GenBank/DDBJ whole genome shotgun (WGS) entry which is preliminary data.</text>
</comment>
<dbReference type="EMBL" id="NQIK02000005">
    <property type="protein sequence ID" value="KAF7571230.1"/>
    <property type="molecule type" value="Genomic_DNA"/>
</dbReference>
<name>A0A834RWZ0_9PLEO</name>